<keyword evidence="1 3" id="KW-0547">Nucleotide-binding</keyword>
<evidence type="ECO:0000256" key="4">
    <source>
        <dbReference type="SAM" id="MobiDB-lite"/>
    </source>
</evidence>
<evidence type="ECO:0000313" key="9">
    <source>
        <dbReference type="Proteomes" id="UP000322899"/>
    </source>
</evidence>
<evidence type="ECO:0000313" key="5">
    <source>
        <dbReference type="EMBL" id="KAA0151555.1"/>
    </source>
</evidence>
<dbReference type="InterPro" id="IPR018181">
    <property type="entry name" value="Heat_shock_70_CS"/>
</dbReference>
<dbReference type="Proteomes" id="UP000323011">
    <property type="component" value="Unassembled WGS sequence"/>
</dbReference>
<dbReference type="GO" id="GO:0051082">
    <property type="term" value="F:unfolded protein binding"/>
    <property type="evidence" value="ECO:0007669"/>
    <property type="project" value="InterPro"/>
</dbReference>
<dbReference type="OMA" id="MGTDWKI"/>
<dbReference type="Gene3D" id="1.20.1270.10">
    <property type="match status" value="1"/>
</dbReference>
<organism evidence="5 10">
    <name type="scientific">Cafeteria roenbergensis</name>
    <name type="common">Marine flagellate</name>
    <dbReference type="NCBI Taxonomy" id="33653"/>
    <lineage>
        <taxon>Eukaryota</taxon>
        <taxon>Sar</taxon>
        <taxon>Stramenopiles</taxon>
        <taxon>Bigyra</taxon>
        <taxon>Opalozoa</taxon>
        <taxon>Bicosoecida</taxon>
        <taxon>Cafeteriaceae</taxon>
        <taxon>Cafeteria</taxon>
    </lineage>
</organism>
<dbReference type="CDD" id="cd11733">
    <property type="entry name" value="ASKHA_NBD_HSP70_HSPA9"/>
    <property type="match status" value="1"/>
</dbReference>
<dbReference type="Gene3D" id="2.60.34.10">
    <property type="entry name" value="Substrate Binding Domain Of DNAk, Chain A, domain 1"/>
    <property type="match status" value="1"/>
</dbReference>
<feature type="compositionally biased region" description="Basic and acidic residues" evidence="4">
    <location>
        <begin position="639"/>
        <end position="666"/>
    </location>
</feature>
<dbReference type="Gene3D" id="3.90.640.10">
    <property type="entry name" value="Actin, Chain A, domain 4"/>
    <property type="match status" value="1"/>
</dbReference>
<evidence type="ECO:0000313" key="12">
    <source>
        <dbReference type="Proteomes" id="UP000325113"/>
    </source>
</evidence>
<dbReference type="InterPro" id="IPR012725">
    <property type="entry name" value="Chaperone_DnaK"/>
</dbReference>
<dbReference type="Gene3D" id="3.30.420.40">
    <property type="match status" value="2"/>
</dbReference>
<dbReference type="FunFam" id="3.30.420.40:FF:000020">
    <property type="entry name" value="Chaperone protein HscA homolog"/>
    <property type="match status" value="1"/>
</dbReference>
<comment type="similarity">
    <text evidence="3">Belongs to the heat shock protein 70 family.</text>
</comment>
<keyword evidence="10" id="KW-1185">Reference proteome</keyword>
<gene>
    <name evidence="8" type="ORF">FNF27_06154</name>
    <name evidence="6" type="ORF">FNF28_06552</name>
    <name evidence="5" type="ORF">FNF29_04479</name>
    <name evidence="7" type="ORF">FNF31_03851</name>
</gene>
<sequence length="666" mass="71020">MLARSAASVRRAAVLQRAALSSSFSTSAARATSIVGIDLGTTNSCVAVMEGSTPRVIENSEGQRTTPSIVAFLPDGERLVGGAAKRQAATNPENTLFAVKRLIGRRFDDKETQKAIKHMPYKIVRADNGDAWVEAGSQKLSPSQVGSMVLGKMKETAEEFLGGKVPQAVVTVPAYFNDAQRQATKDAGRIAGLNVERIINEPTAAALAYGVDKADGKVIAVYDLGGGTFDVSILEISSGVFEVKATNGDTMLGGEDFDEVLLQHIVQEFKKDSGIDLTGDRLAMQRIREAAEKCKRELDQLKTTDVNLPFITADASGPKHLNVKVNRATYENMVAPLLARSRDPCLKCIKDAGLDASGVDEVLLVGGMTRMPQVAGVVEETFKRKPSKGVNPDEVVAMGAAIQGGVLQGDVTDVILLDVTPLSLGIETLGGVMTKLIPRNTTIPTRRSQTFSTAADNQTQVGITVLQGEREMAADNKKLGNFELVGVPPAPRGVPQIEVTFDINADGIVNVNAKDKGTGKEQSIVIKSSGGLSDAEVENMVREAEAMKEKDGERKQLAEARNDLDSLIYSTEKSLNENRSKVGTDDVTAIEAAISKGREVKDSEDLSSVKGALEELQQAAMKIGQAMYANADESASADGEAKDEAKDETVKDAEFTDKTETKDKSS</sequence>
<evidence type="ECO:0000256" key="2">
    <source>
        <dbReference type="ARBA" id="ARBA00022840"/>
    </source>
</evidence>
<accession>A0A5A8CF12</accession>
<reference evidence="9 10" key="1">
    <citation type="submission" date="2019-07" db="EMBL/GenBank/DDBJ databases">
        <title>Genomes of Cafeteria roenbergensis.</title>
        <authorList>
            <person name="Fischer M.G."/>
            <person name="Hackl T."/>
            <person name="Roman M."/>
        </authorList>
    </citation>
    <scope>NUCLEOTIDE SEQUENCE [LARGE SCALE GENOMIC DNA]</scope>
    <source>
        <strain evidence="5 10">BVI</strain>
        <strain evidence="7 12">Cflag</strain>
        <strain evidence="8 9">E4-10P</strain>
        <strain evidence="6 11">RCC970-E3</strain>
    </source>
</reference>
<dbReference type="NCBIfam" id="TIGR02350">
    <property type="entry name" value="prok_dnaK"/>
    <property type="match status" value="1"/>
</dbReference>
<dbReference type="PRINTS" id="PR00301">
    <property type="entry name" value="HEATSHOCK70"/>
</dbReference>
<dbReference type="Proteomes" id="UP000325113">
    <property type="component" value="Unassembled WGS sequence"/>
</dbReference>
<proteinExistence type="inferred from homology"/>
<evidence type="ECO:0000313" key="10">
    <source>
        <dbReference type="Proteomes" id="UP000323011"/>
    </source>
</evidence>
<evidence type="ECO:0000256" key="3">
    <source>
        <dbReference type="RuleBase" id="RU003322"/>
    </source>
</evidence>
<dbReference type="PROSITE" id="PS00329">
    <property type="entry name" value="HSP70_2"/>
    <property type="match status" value="1"/>
</dbReference>
<protein>
    <submittedName>
        <fullName evidence="5">Uncharacterized protein</fullName>
    </submittedName>
</protein>
<dbReference type="EMBL" id="VLTN01000026">
    <property type="protein sequence ID" value="KAA0151555.1"/>
    <property type="molecule type" value="Genomic_DNA"/>
</dbReference>
<dbReference type="HAMAP" id="MF_00332">
    <property type="entry name" value="DnaK"/>
    <property type="match status" value="1"/>
</dbReference>
<dbReference type="PANTHER" id="PTHR19375">
    <property type="entry name" value="HEAT SHOCK PROTEIN 70KDA"/>
    <property type="match status" value="1"/>
</dbReference>
<dbReference type="InterPro" id="IPR029048">
    <property type="entry name" value="HSP70_C_sf"/>
</dbReference>
<dbReference type="GO" id="GO:0005737">
    <property type="term" value="C:cytoplasm"/>
    <property type="evidence" value="ECO:0007669"/>
    <property type="project" value="UniProtKB-ARBA"/>
</dbReference>
<dbReference type="FunFam" id="1.20.1270.10:FF:000001">
    <property type="entry name" value="Molecular chaperone DnaK"/>
    <property type="match status" value="1"/>
</dbReference>
<evidence type="ECO:0000256" key="1">
    <source>
        <dbReference type="ARBA" id="ARBA00022741"/>
    </source>
</evidence>
<dbReference type="FunFam" id="3.30.420.40:FF:000004">
    <property type="entry name" value="Molecular chaperone DnaK"/>
    <property type="match status" value="1"/>
</dbReference>
<feature type="region of interest" description="Disordered" evidence="4">
    <location>
        <begin position="631"/>
        <end position="666"/>
    </location>
</feature>
<dbReference type="GO" id="GO:0005524">
    <property type="term" value="F:ATP binding"/>
    <property type="evidence" value="ECO:0007669"/>
    <property type="project" value="UniProtKB-KW"/>
</dbReference>
<keyword evidence="2 3" id="KW-0067">ATP-binding</keyword>
<dbReference type="InterPro" id="IPR013126">
    <property type="entry name" value="Hsp_70_fam"/>
</dbReference>
<dbReference type="FunFam" id="3.90.640.10:FF:000003">
    <property type="entry name" value="Molecular chaperone DnaK"/>
    <property type="match status" value="1"/>
</dbReference>
<dbReference type="SUPFAM" id="SSF100920">
    <property type="entry name" value="Heat shock protein 70kD (HSP70), peptide-binding domain"/>
    <property type="match status" value="1"/>
</dbReference>
<dbReference type="Proteomes" id="UP000324907">
    <property type="component" value="Unassembled WGS sequence"/>
</dbReference>
<dbReference type="AlphaFoldDB" id="A0A5A8CF12"/>
<name>A0A5A8CF12_CAFRO</name>
<dbReference type="SUPFAM" id="SSF53067">
    <property type="entry name" value="Actin-like ATPase domain"/>
    <property type="match status" value="2"/>
</dbReference>
<dbReference type="GO" id="GO:0140662">
    <property type="term" value="F:ATP-dependent protein folding chaperone"/>
    <property type="evidence" value="ECO:0007669"/>
    <property type="project" value="InterPro"/>
</dbReference>
<dbReference type="InterPro" id="IPR029047">
    <property type="entry name" value="HSP70_peptide-bd_sf"/>
</dbReference>
<dbReference type="InterPro" id="IPR043129">
    <property type="entry name" value="ATPase_NBD"/>
</dbReference>
<dbReference type="PROSITE" id="PS00297">
    <property type="entry name" value="HSP70_1"/>
    <property type="match status" value="1"/>
</dbReference>
<dbReference type="EMBL" id="VLTL01000169">
    <property type="protein sequence ID" value="KAA0157329.1"/>
    <property type="molecule type" value="Genomic_DNA"/>
</dbReference>
<dbReference type="EMBL" id="VLTM01000036">
    <property type="protein sequence ID" value="KAA0161392.1"/>
    <property type="molecule type" value="Genomic_DNA"/>
</dbReference>
<evidence type="ECO:0000313" key="11">
    <source>
        <dbReference type="Proteomes" id="UP000324907"/>
    </source>
</evidence>
<dbReference type="NCBIfam" id="NF001413">
    <property type="entry name" value="PRK00290.1"/>
    <property type="match status" value="1"/>
</dbReference>
<dbReference type="EMBL" id="VLTO01000050">
    <property type="protein sequence ID" value="KAA0172119.1"/>
    <property type="molecule type" value="Genomic_DNA"/>
</dbReference>
<evidence type="ECO:0000313" key="6">
    <source>
        <dbReference type="EMBL" id="KAA0157329.1"/>
    </source>
</evidence>
<evidence type="ECO:0000313" key="7">
    <source>
        <dbReference type="EMBL" id="KAA0161392.1"/>
    </source>
</evidence>
<comment type="caution">
    <text evidence="5">The sequence shown here is derived from an EMBL/GenBank/DDBJ whole genome shotgun (WGS) entry which is preliminary data.</text>
</comment>
<evidence type="ECO:0000313" key="8">
    <source>
        <dbReference type="EMBL" id="KAA0172119.1"/>
    </source>
</evidence>
<dbReference type="Pfam" id="PF00012">
    <property type="entry name" value="HSP70"/>
    <property type="match status" value="1"/>
</dbReference>
<dbReference type="FunFam" id="2.60.34.10:FF:000014">
    <property type="entry name" value="Chaperone protein DnaK HSP70"/>
    <property type="match status" value="1"/>
</dbReference>
<dbReference type="Proteomes" id="UP000322899">
    <property type="component" value="Unassembled WGS sequence"/>
</dbReference>
<dbReference type="OrthoDB" id="2401965at2759"/>
<dbReference type="SUPFAM" id="SSF100934">
    <property type="entry name" value="Heat shock protein 70kD (HSP70), C-terminal subdomain"/>
    <property type="match status" value="1"/>
</dbReference>